<gene>
    <name evidence="1" type="ORF">HK415_05795</name>
</gene>
<reference evidence="1 2" key="1">
    <citation type="submission" date="2020-05" db="EMBL/GenBank/DDBJ databases">
        <authorList>
            <person name="Khan S.A."/>
            <person name="Jeon C.O."/>
            <person name="Chun B.H."/>
        </authorList>
    </citation>
    <scope>NUCLEOTIDE SEQUENCE [LARGE SCALE GENOMIC DNA]</scope>
    <source>
        <strain evidence="1 2">B156</strain>
    </source>
</reference>
<name>A0A849KB99_9BURK</name>
<dbReference type="Proteomes" id="UP000552954">
    <property type="component" value="Unassembled WGS sequence"/>
</dbReference>
<sequence>MNAVVDSFLSIDALNAGCFCVSLDQASLARALEQEFGSPAIVQLVRERCPYLFSARPVFVAHAHMERMEAVVKAVEAMVALPAYRERVLARAPAIARHAQGGSRGVFFGYDFHVAQDSFGLIEVNTNAGGAMLNAILGRAHRACCVPVERLGPSVASAEAFERAIVDMFHAEWRLAGRTGPLRTIAIVDEAPTEQYLYPEFLLFQRLFERNGLRVVIADPGELRVEGDALFAGEDRVDLVYNRLTDFYLEAPASQAIRQSFEAGGVVLTPHPQAHALYADKRNLALFSDAQALEALGVPEATRAVLLAGVPRTVLVDAQNADELWSRRKQLFFKPFAGYGSRAAYRGDKLTQRVWSEIIAGGYVAQALVAPGERAVDASADRPLKFDLRQYVYDGHVQWSAARVYQGQTTNFRTPGGGFAPVYAGPP</sequence>
<organism evidence="1 2">
    <name type="scientific">Ramlibacter montanisoli</name>
    <dbReference type="NCBI Taxonomy" id="2732512"/>
    <lineage>
        <taxon>Bacteria</taxon>
        <taxon>Pseudomonadati</taxon>
        <taxon>Pseudomonadota</taxon>
        <taxon>Betaproteobacteria</taxon>
        <taxon>Burkholderiales</taxon>
        <taxon>Comamonadaceae</taxon>
        <taxon>Ramlibacter</taxon>
    </lineage>
</organism>
<evidence type="ECO:0000313" key="1">
    <source>
        <dbReference type="EMBL" id="NNU42786.1"/>
    </source>
</evidence>
<dbReference type="AlphaFoldDB" id="A0A849KB99"/>
<proteinExistence type="predicted"/>
<dbReference type="RefSeq" id="WP_171557261.1">
    <property type="nucleotide sequence ID" value="NZ_JABFCS010000001.1"/>
</dbReference>
<evidence type="ECO:0008006" key="3">
    <source>
        <dbReference type="Google" id="ProtNLM"/>
    </source>
</evidence>
<accession>A0A849KB99</accession>
<dbReference type="EMBL" id="JABFCS010000001">
    <property type="protein sequence ID" value="NNU42786.1"/>
    <property type="molecule type" value="Genomic_DNA"/>
</dbReference>
<keyword evidence="2" id="KW-1185">Reference proteome</keyword>
<reference evidence="1 2" key="2">
    <citation type="submission" date="2020-06" db="EMBL/GenBank/DDBJ databases">
        <title>Ramlibacter rhizophilus sp. nov., isolated from rhizosphere soil of national flower Mugunghwa from South Korea.</title>
        <authorList>
            <person name="Zheng-Fei Y."/>
            <person name="Huan T."/>
        </authorList>
    </citation>
    <scope>NUCLEOTIDE SEQUENCE [LARGE SCALE GENOMIC DNA]</scope>
    <source>
        <strain evidence="1 2">B156</strain>
    </source>
</reference>
<protein>
    <recommendedName>
        <fullName evidence="3">Circularly permuted type 2 ATP-grasp protein</fullName>
    </recommendedName>
</protein>
<evidence type="ECO:0000313" key="2">
    <source>
        <dbReference type="Proteomes" id="UP000552954"/>
    </source>
</evidence>
<dbReference type="SUPFAM" id="SSF56059">
    <property type="entry name" value="Glutathione synthetase ATP-binding domain-like"/>
    <property type="match status" value="1"/>
</dbReference>
<comment type="caution">
    <text evidence="1">The sequence shown here is derived from an EMBL/GenBank/DDBJ whole genome shotgun (WGS) entry which is preliminary data.</text>
</comment>